<dbReference type="InterPro" id="IPR000700">
    <property type="entry name" value="PAS-assoc_C"/>
</dbReference>
<comment type="catalytic activity">
    <reaction evidence="1">
        <text>ATP + protein L-histidine = ADP + protein N-phospho-L-histidine.</text>
        <dbReference type="EC" id="2.7.13.3"/>
    </reaction>
</comment>
<evidence type="ECO:0000259" key="7">
    <source>
        <dbReference type="PROSITE" id="PS50112"/>
    </source>
</evidence>
<gene>
    <name evidence="9" type="ORF">GCM10011385_14980</name>
</gene>
<reference evidence="9" key="2">
    <citation type="submission" date="2020-09" db="EMBL/GenBank/DDBJ databases">
        <authorList>
            <person name="Sun Q."/>
            <person name="Zhou Y."/>
        </authorList>
    </citation>
    <scope>NUCLEOTIDE SEQUENCE</scope>
    <source>
        <strain evidence="9">CGMCC 1.15320</strain>
    </source>
</reference>
<sequence length="935" mass="103607">MNNELADIFPGNSLMAGVMRGRNWADMPFGEPQDWPDALKIPLRMLLTSRFEMWIGWGPDLRFFYNDAYAPTLGIKHPDALGRPLHEVWSEVYADVADQVERVKAGEGTWNKALLLLLERNGYPEETYHSFSYSPLFQFDGSVGGLLCVVTEETARVISERRLETLRQLGNALATVTDRASLHGAVRSVFASNQKDFPFVALQLAGDSLHEDDASIIKAMREMLPKTFDVDGGIFDLPAGETWPSGDWDSPPVRAIAIGIPALGSETTAGSLILSLNPYRADDQDVLNIARLIAGQIGNALAHVVALSNERRRADRLWSVSRDLMLIIDSDGIFRSVSPSWTRILGHPVEEAIGRHFSDFMHPDDIASSTEALRHALNDRELTNYENRLRAVDGTYHRLQWHTTKDDGLVYAYGRDVTERREVEEALTESREQFRRLVQGVTDYAIYMLDPEGHVSSWNEGARRITGYEPNEIIGQHYACFYTDEDREREEPCKALEIARMEGRFLADGWRVRKDGERFRASVVIDAIRDDDGRPIGFASVTRDITEREESQRQLERAREALFHSQKMEAIGQLTGGIAHDFNNLLMAVMSSLELLRKRLPADPVSERLLHNALEGAQRGATLTQRMLAFARRQELNVDSVDVAELLSGMNDLVQRSIGPEWPITTRFPLRLPAVHADANQLEMALLNLIVNARDATPAGGPIVIKGSCENVKAGSATGLAPGSYVRIEVRDKGTGMDSETVRRATEPFFTTKGVGKGTGLGLSMVHGMAQQLGGTFELVSDVGQGTSAILWLPVSDCEKTKPAAPAHEETPPVKSRLTILAVDDDPLIRMNTAAMLEDLGHDVIEAHSGSDALRKFKSRPDIDLLITDQAMPNMTGIQLIAEIEVLRPNMPIIIASGYGDGLEVPGREIERIGKPYDQRRLAEAIAKVMGAQVG</sequence>
<dbReference type="SUPFAM" id="SSF55785">
    <property type="entry name" value="PYP-like sensor domain (PAS domain)"/>
    <property type="match status" value="3"/>
</dbReference>
<dbReference type="Gene3D" id="3.40.50.2300">
    <property type="match status" value="1"/>
</dbReference>
<dbReference type="Pfam" id="PF13426">
    <property type="entry name" value="PAS_9"/>
    <property type="match status" value="1"/>
</dbReference>
<dbReference type="InterPro" id="IPR003594">
    <property type="entry name" value="HATPase_dom"/>
</dbReference>
<feature type="domain" description="PAS" evidence="7">
    <location>
        <begin position="430"/>
        <end position="488"/>
    </location>
</feature>
<dbReference type="PROSITE" id="PS50110">
    <property type="entry name" value="RESPONSE_REGULATORY"/>
    <property type="match status" value="1"/>
</dbReference>
<evidence type="ECO:0000259" key="5">
    <source>
        <dbReference type="PROSITE" id="PS50109"/>
    </source>
</evidence>
<dbReference type="EMBL" id="BMIF01000003">
    <property type="protein sequence ID" value="GGA62274.1"/>
    <property type="molecule type" value="Genomic_DNA"/>
</dbReference>
<dbReference type="InterPro" id="IPR005467">
    <property type="entry name" value="His_kinase_dom"/>
</dbReference>
<keyword evidence="10" id="KW-1185">Reference proteome</keyword>
<organism evidence="9 10">
    <name type="scientific">Nitratireductor aestuarii</name>
    <dbReference type="NCBI Taxonomy" id="1735103"/>
    <lineage>
        <taxon>Bacteria</taxon>
        <taxon>Pseudomonadati</taxon>
        <taxon>Pseudomonadota</taxon>
        <taxon>Alphaproteobacteria</taxon>
        <taxon>Hyphomicrobiales</taxon>
        <taxon>Phyllobacteriaceae</taxon>
        <taxon>Nitratireductor</taxon>
    </lineage>
</organism>
<dbReference type="PROSITE" id="PS50112">
    <property type="entry name" value="PAS"/>
    <property type="match status" value="2"/>
</dbReference>
<dbReference type="InterPro" id="IPR003661">
    <property type="entry name" value="HisK_dim/P_dom"/>
</dbReference>
<dbReference type="SMART" id="SM00448">
    <property type="entry name" value="REC"/>
    <property type="match status" value="1"/>
</dbReference>
<dbReference type="GO" id="GO:0000155">
    <property type="term" value="F:phosphorelay sensor kinase activity"/>
    <property type="evidence" value="ECO:0007669"/>
    <property type="project" value="InterPro"/>
</dbReference>
<dbReference type="PROSITE" id="PS50113">
    <property type="entry name" value="PAC"/>
    <property type="match status" value="1"/>
</dbReference>
<evidence type="ECO:0000259" key="6">
    <source>
        <dbReference type="PROSITE" id="PS50110"/>
    </source>
</evidence>
<dbReference type="PANTHER" id="PTHR43065:SF49">
    <property type="entry name" value="HISTIDINE KINASE"/>
    <property type="match status" value="1"/>
</dbReference>
<dbReference type="PRINTS" id="PR00344">
    <property type="entry name" value="BCTRLSENSOR"/>
</dbReference>
<dbReference type="Gene3D" id="3.30.565.10">
    <property type="entry name" value="Histidine kinase-like ATPase, C-terminal domain"/>
    <property type="match status" value="1"/>
</dbReference>
<dbReference type="Pfam" id="PF00072">
    <property type="entry name" value="Response_reg"/>
    <property type="match status" value="1"/>
</dbReference>
<dbReference type="AlphaFoldDB" id="A0A916W2J6"/>
<dbReference type="CDD" id="cd00130">
    <property type="entry name" value="PAS"/>
    <property type="match status" value="2"/>
</dbReference>
<evidence type="ECO:0000313" key="10">
    <source>
        <dbReference type="Proteomes" id="UP000636264"/>
    </source>
</evidence>
<dbReference type="InterPro" id="IPR001789">
    <property type="entry name" value="Sig_transdc_resp-reg_receiver"/>
</dbReference>
<name>A0A916W2J6_9HYPH</name>
<dbReference type="SMART" id="SM00387">
    <property type="entry name" value="HATPase_c"/>
    <property type="match status" value="1"/>
</dbReference>
<feature type="modified residue" description="4-aspartylphosphate" evidence="4">
    <location>
        <position position="869"/>
    </location>
</feature>
<comment type="caution">
    <text evidence="9">The sequence shown here is derived from an EMBL/GenBank/DDBJ whole genome shotgun (WGS) entry which is preliminary data.</text>
</comment>
<dbReference type="NCBIfam" id="TIGR00229">
    <property type="entry name" value="sensory_box"/>
    <property type="match status" value="2"/>
</dbReference>
<evidence type="ECO:0000256" key="2">
    <source>
        <dbReference type="ARBA" id="ARBA00012438"/>
    </source>
</evidence>
<dbReference type="SUPFAM" id="SSF47384">
    <property type="entry name" value="Homodimeric domain of signal transducing histidine kinase"/>
    <property type="match status" value="1"/>
</dbReference>
<dbReference type="InterPro" id="IPR011006">
    <property type="entry name" value="CheY-like_superfamily"/>
</dbReference>
<feature type="domain" description="Response regulatory" evidence="6">
    <location>
        <begin position="819"/>
        <end position="930"/>
    </location>
</feature>
<dbReference type="Proteomes" id="UP000636264">
    <property type="component" value="Unassembled WGS sequence"/>
</dbReference>
<evidence type="ECO:0000256" key="3">
    <source>
        <dbReference type="ARBA" id="ARBA00022553"/>
    </source>
</evidence>
<dbReference type="SMART" id="SM00091">
    <property type="entry name" value="PAS"/>
    <property type="match status" value="3"/>
</dbReference>
<dbReference type="InterPro" id="IPR036890">
    <property type="entry name" value="HATPase_C_sf"/>
</dbReference>
<accession>A0A916W2J6</accession>
<dbReference type="InterPro" id="IPR013656">
    <property type="entry name" value="PAS_4"/>
</dbReference>
<dbReference type="Gene3D" id="1.10.287.130">
    <property type="match status" value="1"/>
</dbReference>
<dbReference type="Gene3D" id="3.30.450.20">
    <property type="entry name" value="PAS domain"/>
    <property type="match status" value="3"/>
</dbReference>
<dbReference type="InterPro" id="IPR004358">
    <property type="entry name" value="Sig_transdc_His_kin-like_C"/>
</dbReference>
<feature type="domain" description="Histidine kinase" evidence="5">
    <location>
        <begin position="577"/>
        <end position="797"/>
    </location>
</feature>
<dbReference type="InterPro" id="IPR000014">
    <property type="entry name" value="PAS"/>
</dbReference>
<proteinExistence type="predicted"/>
<dbReference type="PROSITE" id="PS50109">
    <property type="entry name" value="HIS_KIN"/>
    <property type="match status" value="1"/>
</dbReference>
<dbReference type="Pfam" id="PF00512">
    <property type="entry name" value="HisKA"/>
    <property type="match status" value="1"/>
</dbReference>
<dbReference type="EC" id="2.7.13.3" evidence="2"/>
<dbReference type="Pfam" id="PF08448">
    <property type="entry name" value="PAS_4"/>
    <property type="match status" value="2"/>
</dbReference>
<reference evidence="9" key="1">
    <citation type="journal article" date="2014" name="Int. J. Syst. Evol. Microbiol.">
        <title>Complete genome sequence of Corynebacterium casei LMG S-19264T (=DSM 44701T), isolated from a smear-ripened cheese.</title>
        <authorList>
            <consortium name="US DOE Joint Genome Institute (JGI-PGF)"/>
            <person name="Walter F."/>
            <person name="Albersmeier A."/>
            <person name="Kalinowski J."/>
            <person name="Ruckert C."/>
        </authorList>
    </citation>
    <scope>NUCLEOTIDE SEQUENCE</scope>
    <source>
        <strain evidence="9">CGMCC 1.15320</strain>
    </source>
</reference>
<dbReference type="Pfam" id="PF02518">
    <property type="entry name" value="HATPase_c"/>
    <property type="match status" value="1"/>
</dbReference>
<evidence type="ECO:0000256" key="1">
    <source>
        <dbReference type="ARBA" id="ARBA00000085"/>
    </source>
</evidence>
<dbReference type="PANTHER" id="PTHR43065">
    <property type="entry name" value="SENSOR HISTIDINE KINASE"/>
    <property type="match status" value="1"/>
</dbReference>
<dbReference type="InterPro" id="IPR036097">
    <property type="entry name" value="HisK_dim/P_sf"/>
</dbReference>
<feature type="domain" description="PAS" evidence="7">
    <location>
        <begin position="310"/>
        <end position="380"/>
    </location>
</feature>
<dbReference type="SUPFAM" id="SSF55874">
    <property type="entry name" value="ATPase domain of HSP90 chaperone/DNA topoisomerase II/histidine kinase"/>
    <property type="match status" value="1"/>
</dbReference>
<dbReference type="InterPro" id="IPR035965">
    <property type="entry name" value="PAS-like_dom_sf"/>
</dbReference>
<evidence type="ECO:0000256" key="4">
    <source>
        <dbReference type="PROSITE-ProRule" id="PRU00169"/>
    </source>
</evidence>
<dbReference type="CDD" id="cd00082">
    <property type="entry name" value="HisKA"/>
    <property type="match status" value="1"/>
</dbReference>
<dbReference type="SUPFAM" id="SSF52172">
    <property type="entry name" value="CheY-like"/>
    <property type="match status" value="1"/>
</dbReference>
<keyword evidence="3 4" id="KW-0597">Phosphoprotein</keyword>
<evidence type="ECO:0000259" key="8">
    <source>
        <dbReference type="PROSITE" id="PS50113"/>
    </source>
</evidence>
<protein>
    <recommendedName>
        <fullName evidence="2">histidine kinase</fullName>
        <ecNumber evidence="2">2.7.13.3</ecNumber>
    </recommendedName>
</protein>
<evidence type="ECO:0000313" key="9">
    <source>
        <dbReference type="EMBL" id="GGA62274.1"/>
    </source>
</evidence>
<dbReference type="SMART" id="SM00388">
    <property type="entry name" value="HisKA"/>
    <property type="match status" value="1"/>
</dbReference>
<feature type="domain" description="PAC" evidence="8">
    <location>
        <begin position="499"/>
        <end position="557"/>
    </location>
</feature>